<dbReference type="OrthoDB" id="233093at2"/>
<reference evidence="2 3" key="1">
    <citation type="submission" date="2013-05" db="EMBL/GenBank/DDBJ databases">
        <title>Genome assembly of Chondromyces apiculatus DSM 436.</title>
        <authorList>
            <person name="Sharma G."/>
            <person name="Khatri I."/>
            <person name="Kaur C."/>
            <person name="Mayilraj S."/>
            <person name="Subramanian S."/>
        </authorList>
    </citation>
    <scope>NUCLEOTIDE SEQUENCE [LARGE SCALE GENOMIC DNA]</scope>
    <source>
        <strain evidence="2 3">DSM 436</strain>
    </source>
</reference>
<dbReference type="eggNOG" id="COG5351">
    <property type="taxonomic scope" value="Bacteria"/>
</dbReference>
<dbReference type="EMBL" id="ASRX01000014">
    <property type="protein sequence ID" value="EYF06837.1"/>
    <property type="molecule type" value="Genomic_DNA"/>
</dbReference>
<evidence type="ECO:0000259" key="1">
    <source>
        <dbReference type="Pfam" id="PF09937"/>
    </source>
</evidence>
<dbReference type="AlphaFoldDB" id="A0A017TD35"/>
<evidence type="ECO:0000313" key="2">
    <source>
        <dbReference type="EMBL" id="EYF06837.1"/>
    </source>
</evidence>
<dbReference type="Proteomes" id="UP000019678">
    <property type="component" value="Unassembled WGS sequence"/>
</dbReference>
<gene>
    <name evidence="2" type="ORF">CAP_1534</name>
</gene>
<evidence type="ECO:0000313" key="3">
    <source>
        <dbReference type="Proteomes" id="UP000019678"/>
    </source>
</evidence>
<proteinExistence type="predicted"/>
<organism evidence="2 3">
    <name type="scientific">Chondromyces apiculatus DSM 436</name>
    <dbReference type="NCBI Taxonomy" id="1192034"/>
    <lineage>
        <taxon>Bacteria</taxon>
        <taxon>Pseudomonadati</taxon>
        <taxon>Myxococcota</taxon>
        <taxon>Polyangia</taxon>
        <taxon>Polyangiales</taxon>
        <taxon>Polyangiaceae</taxon>
        <taxon>Chondromyces</taxon>
    </lineage>
</organism>
<protein>
    <recommendedName>
        <fullName evidence="1">DUF2169 domain-containing protein</fullName>
    </recommendedName>
</protein>
<name>A0A017TD35_9BACT</name>
<dbReference type="RefSeq" id="WP_044239215.1">
    <property type="nucleotide sequence ID" value="NZ_ASRX01000014.1"/>
</dbReference>
<dbReference type="InterPro" id="IPR018683">
    <property type="entry name" value="DUF2169"/>
</dbReference>
<accession>A0A017TD35</accession>
<feature type="domain" description="DUF2169" evidence="1">
    <location>
        <begin position="24"/>
        <end position="318"/>
    </location>
</feature>
<dbReference type="STRING" id="1192034.CAP_1534"/>
<keyword evidence="3" id="KW-1185">Reference proteome</keyword>
<sequence>MGHPEVDNRTSFALELLFLLDEEGRPLLVPLVQATYAIVPGRGLELAPEQVAPSLTGETWGKDAAVSSYRIEPAFAFIKPATDVVLLGHAHARRATEAYVAFKVGPVGKTLKVVGDRYWVRSGNAITPTRPTPFESIPLTYERAFGGWDRSDPDPAKHTLDARNPVGTGFRVPGGPFEEGVALPNLEDPADPVKTWGQAVTPAGVGFTSPNWQPRAARAGTYDEAWRKERMPLLARDFDRRFFNAASPGLVASGYLRGDEPVSVEGASVMGRLSFRLPGVLPPRCQVSLVNRGDEEVALKLDTVIIDADADRVLLQWRGHTVLRDGPHDVRAVLVERAEQALLRAAVQQPAGSWA</sequence>
<dbReference type="Pfam" id="PF09937">
    <property type="entry name" value="DUF2169"/>
    <property type="match status" value="1"/>
</dbReference>
<comment type="caution">
    <text evidence="2">The sequence shown here is derived from an EMBL/GenBank/DDBJ whole genome shotgun (WGS) entry which is preliminary data.</text>
</comment>